<dbReference type="AlphaFoldDB" id="A0A224Z0A8"/>
<proteinExistence type="predicted"/>
<reference evidence="2" key="1">
    <citation type="journal article" date="2017" name="Parasit. Vectors">
        <title>Sialotranscriptomics of Rhipicephalus zambeziensis reveals intricate expression profiles of secretory proteins and suggests tight temporal transcriptional regulation during blood-feeding.</title>
        <authorList>
            <person name="de Castro M.H."/>
            <person name="de Klerk D."/>
            <person name="Pienaar R."/>
            <person name="Rees D.J.G."/>
            <person name="Mans B.J."/>
        </authorList>
    </citation>
    <scope>NUCLEOTIDE SEQUENCE</scope>
    <source>
        <tissue evidence="2">Salivary glands</tissue>
    </source>
</reference>
<organism evidence="2">
    <name type="scientific">Rhipicephalus zambeziensis</name>
    <dbReference type="NCBI Taxonomy" id="60191"/>
    <lineage>
        <taxon>Eukaryota</taxon>
        <taxon>Metazoa</taxon>
        <taxon>Ecdysozoa</taxon>
        <taxon>Arthropoda</taxon>
        <taxon>Chelicerata</taxon>
        <taxon>Arachnida</taxon>
        <taxon>Acari</taxon>
        <taxon>Parasitiformes</taxon>
        <taxon>Ixodida</taxon>
        <taxon>Ixodoidea</taxon>
        <taxon>Ixodidae</taxon>
        <taxon>Rhipicephalinae</taxon>
        <taxon>Rhipicephalus</taxon>
        <taxon>Rhipicephalus</taxon>
    </lineage>
</organism>
<feature type="region of interest" description="Disordered" evidence="1">
    <location>
        <begin position="1"/>
        <end position="76"/>
    </location>
</feature>
<evidence type="ECO:0000256" key="1">
    <source>
        <dbReference type="SAM" id="MobiDB-lite"/>
    </source>
</evidence>
<accession>A0A224Z0A8</accession>
<dbReference type="EMBL" id="GFPF01008877">
    <property type="protein sequence ID" value="MAA20023.1"/>
    <property type="molecule type" value="Transcribed_RNA"/>
</dbReference>
<protein>
    <submittedName>
        <fullName evidence="2">Uncharacterized protein</fullName>
    </submittedName>
</protein>
<evidence type="ECO:0000313" key="2">
    <source>
        <dbReference type="EMBL" id="MAA20023.1"/>
    </source>
</evidence>
<sequence>MLGKAFSHGNPVRTLPQPGGSRALPGRSPQHEGGPSRPALGVRPNTRANFHKGILKEPGDTHANTGTKEDEGFSSRHSILDGPIIPLLHAATLHCDCHVSTTMTLNRKAVEHYLWNKGRGILRPPGAAHRRTGKKVRFKGTPTIVRI</sequence>
<name>A0A224Z0A8_9ACAR</name>